<sequence length="535" mass="60831">MNILDLPIELQLQIVGQLDDLFEYLRLARVCKRFQSLVKSIVLVLSDSPRPSPLFKSILKDHVQIKLDAQTLVHSELKSSIRSHQYFVFEFFGMNLTQLMESYICLIADYKPKVSQKIDVVIMNQSAALISKSIIFDPRSFVPEKLSQVSRTIFAYDSDKALNVSAPEGLVGRNESMMLMSNAYYMDNVEYLPQLYVYASPRYNFKIMSPSLKVLSGITNVNDRLPRLPTLFYFLHYSSIPNLEVLTGLGIESGMDLRVFERFKKLEKLHLDSVFTGNLALNVAETRLVSLRSLVTFKVSGNSISISDLFLPSLKTFDITISGSTERNFRSTIHMENIQTPKLERLYISASNVSDAPTYILRHLDISNTTVMCIYSSNCSSFPKLEQIHFPKLQEVKLGALNASTDEFTPVPFKLDAPNLRLLNVKNLQIFNQVLFNSGISYKGLKSLYIHLKVLPDPQKYKFSQEFFPDLEVLDIGYFNQFGRLISNNIDLVLNLPTLKQLTTKQAIFDKIVSTSDWRSGDIELNIISVPGMNT</sequence>
<dbReference type="InterPro" id="IPR001810">
    <property type="entry name" value="F-box_dom"/>
</dbReference>
<dbReference type="Proteomes" id="UP000094112">
    <property type="component" value="Unassembled WGS sequence"/>
</dbReference>
<protein>
    <recommendedName>
        <fullName evidence="1">F-box domain-containing protein</fullName>
    </recommendedName>
</protein>
<dbReference type="Gene3D" id="3.80.10.10">
    <property type="entry name" value="Ribonuclease Inhibitor"/>
    <property type="match status" value="1"/>
</dbReference>
<dbReference type="OrthoDB" id="3980448at2759"/>
<dbReference type="SMART" id="SM00256">
    <property type="entry name" value="FBOX"/>
    <property type="match status" value="1"/>
</dbReference>
<dbReference type="EMBL" id="KV454214">
    <property type="protein sequence ID" value="ODQ57259.1"/>
    <property type="molecule type" value="Genomic_DNA"/>
</dbReference>
<organism evidence="2 3">
    <name type="scientific">Wickerhamomyces anomalus (strain ATCC 58044 / CBS 1984 / NCYC 433 / NRRL Y-366-8)</name>
    <name type="common">Yeast</name>
    <name type="synonym">Hansenula anomala</name>
    <dbReference type="NCBI Taxonomy" id="683960"/>
    <lineage>
        <taxon>Eukaryota</taxon>
        <taxon>Fungi</taxon>
        <taxon>Dikarya</taxon>
        <taxon>Ascomycota</taxon>
        <taxon>Saccharomycotina</taxon>
        <taxon>Saccharomycetes</taxon>
        <taxon>Phaffomycetales</taxon>
        <taxon>Wickerhamomycetaceae</taxon>
        <taxon>Wickerhamomyces</taxon>
    </lineage>
</organism>
<feature type="domain" description="F-box" evidence="1">
    <location>
        <begin position="1"/>
        <end position="58"/>
    </location>
</feature>
<dbReference type="GeneID" id="30201172"/>
<gene>
    <name evidence="2" type="ORF">WICANDRAFT_65516</name>
</gene>
<name>A0A1E3NVM5_WICAA</name>
<dbReference type="RefSeq" id="XP_019036466.1">
    <property type="nucleotide sequence ID" value="XM_019183926.1"/>
</dbReference>
<evidence type="ECO:0000313" key="2">
    <source>
        <dbReference type="EMBL" id="ODQ57259.1"/>
    </source>
</evidence>
<evidence type="ECO:0000313" key="3">
    <source>
        <dbReference type="Proteomes" id="UP000094112"/>
    </source>
</evidence>
<dbReference type="SUPFAM" id="SSF52047">
    <property type="entry name" value="RNI-like"/>
    <property type="match status" value="1"/>
</dbReference>
<dbReference type="InterPro" id="IPR036047">
    <property type="entry name" value="F-box-like_dom_sf"/>
</dbReference>
<dbReference type="PROSITE" id="PS50181">
    <property type="entry name" value="FBOX"/>
    <property type="match status" value="1"/>
</dbReference>
<accession>A0A1E3NVM5</accession>
<dbReference type="SUPFAM" id="SSF81383">
    <property type="entry name" value="F-box domain"/>
    <property type="match status" value="1"/>
</dbReference>
<dbReference type="AlphaFoldDB" id="A0A1E3NVM5"/>
<proteinExistence type="predicted"/>
<dbReference type="InterPro" id="IPR032675">
    <property type="entry name" value="LRR_dom_sf"/>
</dbReference>
<dbReference type="CDD" id="cd09917">
    <property type="entry name" value="F-box_SF"/>
    <property type="match status" value="1"/>
</dbReference>
<dbReference type="Pfam" id="PF12937">
    <property type="entry name" value="F-box-like"/>
    <property type="match status" value="1"/>
</dbReference>
<reference evidence="2 3" key="1">
    <citation type="journal article" date="2016" name="Proc. Natl. Acad. Sci. U.S.A.">
        <title>Comparative genomics of biotechnologically important yeasts.</title>
        <authorList>
            <person name="Riley R."/>
            <person name="Haridas S."/>
            <person name="Wolfe K.H."/>
            <person name="Lopes M.R."/>
            <person name="Hittinger C.T."/>
            <person name="Goeker M."/>
            <person name="Salamov A.A."/>
            <person name="Wisecaver J.H."/>
            <person name="Long T.M."/>
            <person name="Calvey C.H."/>
            <person name="Aerts A.L."/>
            <person name="Barry K.W."/>
            <person name="Choi C."/>
            <person name="Clum A."/>
            <person name="Coughlan A.Y."/>
            <person name="Deshpande S."/>
            <person name="Douglass A.P."/>
            <person name="Hanson S.J."/>
            <person name="Klenk H.-P."/>
            <person name="LaButti K.M."/>
            <person name="Lapidus A."/>
            <person name="Lindquist E.A."/>
            <person name="Lipzen A.M."/>
            <person name="Meier-Kolthoff J.P."/>
            <person name="Ohm R.A."/>
            <person name="Otillar R.P."/>
            <person name="Pangilinan J.L."/>
            <person name="Peng Y."/>
            <person name="Rokas A."/>
            <person name="Rosa C.A."/>
            <person name="Scheuner C."/>
            <person name="Sibirny A.A."/>
            <person name="Slot J.C."/>
            <person name="Stielow J.B."/>
            <person name="Sun H."/>
            <person name="Kurtzman C.P."/>
            <person name="Blackwell M."/>
            <person name="Grigoriev I.V."/>
            <person name="Jeffries T.W."/>
        </authorList>
    </citation>
    <scope>NUCLEOTIDE SEQUENCE [LARGE SCALE GENOMIC DNA]</scope>
    <source>
        <strain evidence="3">ATCC 58044 / CBS 1984 / NCYC 433 / NRRL Y-366-8</strain>
    </source>
</reference>
<evidence type="ECO:0000259" key="1">
    <source>
        <dbReference type="PROSITE" id="PS50181"/>
    </source>
</evidence>
<keyword evidence="3" id="KW-1185">Reference proteome</keyword>